<dbReference type="EMBL" id="LVKB01000363">
    <property type="protein sequence ID" value="ORD95362.1"/>
    <property type="molecule type" value="Genomic_DNA"/>
</dbReference>
<feature type="signal peptide" evidence="1">
    <location>
        <begin position="1"/>
        <end position="15"/>
    </location>
</feature>
<reference evidence="2 3" key="1">
    <citation type="journal article" date="2017" name="Environ. Microbiol.">
        <title>Decay of the glycolytic pathway and adaptation to intranuclear parasitism within Enterocytozoonidae microsporidia.</title>
        <authorList>
            <person name="Wiredu Boakye D."/>
            <person name="Jaroenlak P."/>
            <person name="Prachumwat A."/>
            <person name="Williams T.A."/>
            <person name="Bateman K.S."/>
            <person name="Itsathitphaisarn O."/>
            <person name="Sritunyalucksana K."/>
            <person name="Paszkiewicz K.H."/>
            <person name="Moore K.A."/>
            <person name="Stentiford G.D."/>
            <person name="Williams B.A."/>
        </authorList>
    </citation>
    <scope>NUCLEOTIDE SEQUENCE [LARGE SCALE GENOMIC DNA]</scope>
    <source>
        <strain evidence="2 3">GB1</strain>
    </source>
</reference>
<evidence type="ECO:0000313" key="3">
    <source>
        <dbReference type="Proteomes" id="UP000192356"/>
    </source>
</evidence>
<proteinExistence type="predicted"/>
<name>A0A1X0Q6K4_9MICR</name>
<keyword evidence="1" id="KW-0732">Signal</keyword>
<dbReference type="AlphaFoldDB" id="A0A1X0Q6K4"/>
<dbReference type="Proteomes" id="UP000192356">
    <property type="component" value="Unassembled WGS sequence"/>
</dbReference>
<sequence>MWSCFHILLIRYTFHVPVQYTFDVKKLYQVINWFT</sequence>
<keyword evidence="3" id="KW-1185">Reference proteome</keyword>
<evidence type="ECO:0000313" key="2">
    <source>
        <dbReference type="EMBL" id="ORD95362.1"/>
    </source>
</evidence>
<organism evidence="2 3">
    <name type="scientific">Hepatospora eriocheir</name>
    <dbReference type="NCBI Taxonomy" id="1081669"/>
    <lineage>
        <taxon>Eukaryota</taxon>
        <taxon>Fungi</taxon>
        <taxon>Fungi incertae sedis</taxon>
        <taxon>Microsporidia</taxon>
        <taxon>Hepatosporidae</taxon>
        <taxon>Hepatospora</taxon>
    </lineage>
</organism>
<protein>
    <submittedName>
        <fullName evidence="2">Uncharacterized protein</fullName>
    </submittedName>
</protein>
<evidence type="ECO:0000256" key="1">
    <source>
        <dbReference type="SAM" id="SignalP"/>
    </source>
</evidence>
<comment type="caution">
    <text evidence="2">The sequence shown here is derived from an EMBL/GenBank/DDBJ whole genome shotgun (WGS) entry which is preliminary data.</text>
</comment>
<gene>
    <name evidence="2" type="ORF">HERIO_2789</name>
</gene>
<dbReference type="VEuPathDB" id="MicrosporidiaDB:HERIO_2789"/>
<feature type="chain" id="PRO_5013027035" evidence="1">
    <location>
        <begin position="16"/>
        <end position="35"/>
    </location>
</feature>
<accession>A0A1X0Q6K4</accession>